<dbReference type="EMBL" id="SLZR01000002">
    <property type="protein sequence ID" value="TCS43171.1"/>
    <property type="molecule type" value="Genomic_DNA"/>
</dbReference>
<dbReference type="OrthoDB" id="3194910at2"/>
<evidence type="ECO:0000313" key="1">
    <source>
        <dbReference type="EMBL" id="TCS43171.1"/>
    </source>
</evidence>
<gene>
    <name evidence="1" type="ORF">BCF53_102197</name>
</gene>
<keyword evidence="1" id="KW-0238">DNA-binding</keyword>
<dbReference type="PANTHER" id="PTHR35145:SF1">
    <property type="entry name" value="CYTOPLASMIC PROTEIN"/>
    <property type="match status" value="1"/>
</dbReference>
<dbReference type="PANTHER" id="PTHR35145">
    <property type="entry name" value="CYTOPLASMIC PROTEIN-RELATED"/>
    <property type="match status" value="1"/>
</dbReference>
<organism evidence="1 2">
    <name type="scientific">Reinekea marinisedimentorum</name>
    <dbReference type="NCBI Taxonomy" id="230495"/>
    <lineage>
        <taxon>Bacteria</taxon>
        <taxon>Pseudomonadati</taxon>
        <taxon>Pseudomonadota</taxon>
        <taxon>Gammaproteobacteria</taxon>
        <taxon>Oceanospirillales</taxon>
        <taxon>Saccharospirillaceae</taxon>
        <taxon>Reinekea</taxon>
    </lineage>
</organism>
<dbReference type="RefSeq" id="WP_132699845.1">
    <property type="nucleotide sequence ID" value="NZ_SLZR01000002.1"/>
</dbReference>
<dbReference type="SUPFAM" id="SSF142906">
    <property type="entry name" value="YjbR-like"/>
    <property type="match status" value="1"/>
</dbReference>
<dbReference type="InterPro" id="IPR058532">
    <property type="entry name" value="YjbR/MT2646/Rv2570-like"/>
</dbReference>
<dbReference type="InterPro" id="IPR007351">
    <property type="entry name" value="YjbR"/>
</dbReference>
<comment type="caution">
    <text evidence="1">The sequence shown here is derived from an EMBL/GenBank/DDBJ whole genome shotgun (WGS) entry which is preliminary data.</text>
</comment>
<keyword evidence="2" id="KW-1185">Reference proteome</keyword>
<dbReference type="GO" id="GO:0003677">
    <property type="term" value="F:DNA binding"/>
    <property type="evidence" value="ECO:0007669"/>
    <property type="project" value="UniProtKB-KW"/>
</dbReference>
<accession>A0A4R3IEF8</accession>
<dbReference type="AlphaFoldDB" id="A0A4R3IEF8"/>
<dbReference type="Proteomes" id="UP000295793">
    <property type="component" value="Unassembled WGS sequence"/>
</dbReference>
<protein>
    <submittedName>
        <fullName evidence="1">Putative DNA-binding protein (MmcQ/YjbR family)</fullName>
    </submittedName>
</protein>
<evidence type="ECO:0000313" key="2">
    <source>
        <dbReference type="Proteomes" id="UP000295793"/>
    </source>
</evidence>
<dbReference type="Pfam" id="PF04237">
    <property type="entry name" value="YjbR"/>
    <property type="match status" value="1"/>
</dbReference>
<proteinExistence type="predicted"/>
<name>A0A4R3IEF8_9GAMM</name>
<sequence length="124" mass="14114">MKTQTLSEQIKYWRDACLTKLASEESTPFGEGTLVYKVAGKMFALLRLGDELSINLKCDPQEALILRDTFHEVIPGYHMNKKHWNTVSLTSDLDPELIKGWIDDSYDLVVKSLTKKQQAALKGR</sequence>
<reference evidence="1 2" key="1">
    <citation type="submission" date="2019-03" db="EMBL/GenBank/DDBJ databases">
        <title>Genomic Encyclopedia of Archaeal and Bacterial Type Strains, Phase II (KMG-II): from individual species to whole genera.</title>
        <authorList>
            <person name="Goeker M."/>
        </authorList>
    </citation>
    <scope>NUCLEOTIDE SEQUENCE [LARGE SCALE GENOMIC DNA]</scope>
    <source>
        <strain evidence="1 2">DSM 15388</strain>
    </source>
</reference>
<dbReference type="Gene3D" id="3.90.1150.30">
    <property type="match status" value="1"/>
</dbReference>
<dbReference type="InterPro" id="IPR038056">
    <property type="entry name" value="YjbR-like_sf"/>
</dbReference>